<dbReference type="HOGENOM" id="CLU_139849_0_0_1"/>
<keyword evidence="2" id="KW-0689">Ribosomal protein</keyword>
<protein>
    <recommendedName>
        <fullName evidence="4">Large ribosomal subunit protein uL30m</fullName>
    </recommendedName>
    <alternativeName>
        <fullName evidence="5">39S ribosomal protein L30, mitochondrial</fullName>
    </alternativeName>
</protein>
<dbReference type="STRING" id="225164.V4AAZ9"/>
<feature type="non-terminal residue" evidence="7">
    <location>
        <position position="95"/>
    </location>
</feature>
<evidence type="ECO:0000256" key="1">
    <source>
        <dbReference type="ARBA" id="ARBA00007594"/>
    </source>
</evidence>
<organism evidence="7 8">
    <name type="scientific">Lottia gigantea</name>
    <name type="common">Giant owl limpet</name>
    <dbReference type="NCBI Taxonomy" id="225164"/>
    <lineage>
        <taxon>Eukaryota</taxon>
        <taxon>Metazoa</taxon>
        <taxon>Spiralia</taxon>
        <taxon>Lophotrochozoa</taxon>
        <taxon>Mollusca</taxon>
        <taxon>Gastropoda</taxon>
        <taxon>Patellogastropoda</taxon>
        <taxon>Lottioidea</taxon>
        <taxon>Lottiidae</taxon>
        <taxon>Lottia</taxon>
    </lineage>
</organism>
<dbReference type="KEGG" id="lgi:LOTGIDRAFT_78446"/>
<dbReference type="Pfam" id="PF00327">
    <property type="entry name" value="Ribosomal_L30"/>
    <property type="match status" value="1"/>
</dbReference>
<dbReference type="CTD" id="20252340"/>
<name>V4AAZ9_LOTGI</name>
<comment type="similarity">
    <text evidence="1">Belongs to the universal ribosomal protein uL30 family.</text>
</comment>
<dbReference type="OMA" id="YWEKDMI"/>
<dbReference type="GeneID" id="20252340"/>
<dbReference type="GO" id="GO:0005739">
    <property type="term" value="C:mitochondrion"/>
    <property type="evidence" value="ECO:0007669"/>
    <property type="project" value="TreeGrafter"/>
</dbReference>
<evidence type="ECO:0000313" key="8">
    <source>
        <dbReference type="Proteomes" id="UP000030746"/>
    </source>
</evidence>
<dbReference type="Proteomes" id="UP000030746">
    <property type="component" value="Unassembled WGS sequence"/>
</dbReference>
<dbReference type="GO" id="GO:0015934">
    <property type="term" value="C:large ribosomal subunit"/>
    <property type="evidence" value="ECO:0007669"/>
    <property type="project" value="InterPro"/>
</dbReference>
<keyword evidence="3" id="KW-0687">Ribonucleoprotein</keyword>
<dbReference type="RefSeq" id="XP_009055276.1">
    <property type="nucleotide sequence ID" value="XM_009057028.1"/>
</dbReference>
<evidence type="ECO:0000259" key="6">
    <source>
        <dbReference type="Pfam" id="PF00327"/>
    </source>
</evidence>
<dbReference type="InterPro" id="IPR016082">
    <property type="entry name" value="Ribosomal_uL30_ferredoxin-like"/>
</dbReference>
<sequence length="95" mass="11250">NAPTKEPEEPAMLHLVTRIKTVKYRPYWEKETIQRLKLFVFKNTPDMNAMLKSVQHLLEIRPVSFPHGLPKSEEDYEHCLLRENGEFVVKHKILP</sequence>
<evidence type="ECO:0000313" key="7">
    <source>
        <dbReference type="EMBL" id="ESO93962.1"/>
    </source>
</evidence>
<gene>
    <name evidence="7" type="ORF">LOTGIDRAFT_78446</name>
</gene>
<reference evidence="7 8" key="1">
    <citation type="journal article" date="2013" name="Nature">
        <title>Insights into bilaterian evolution from three spiralian genomes.</title>
        <authorList>
            <person name="Simakov O."/>
            <person name="Marletaz F."/>
            <person name="Cho S.J."/>
            <person name="Edsinger-Gonzales E."/>
            <person name="Havlak P."/>
            <person name="Hellsten U."/>
            <person name="Kuo D.H."/>
            <person name="Larsson T."/>
            <person name="Lv J."/>
            <person name="Arendt D."/>
            <person name="Savage R."/>
            <person name="Osoegawa K."/>
            <person name="de Jong P."/>
            <person name="Grimwood J."/>
            <person name="Chapman J.A."/>
            <person name="Shapiro H."/>
            <person name="Aerts A."/>
            <person name="Otillar R.P."/>
            <person name="Terry A.Y."/>
            <person name="Boore J.L."/>
            <person name="Grigoriev I.V."/>
            <person name="Lindberg D.R."/>
            <person name="Seaver E.C."/>
            <person name="Weisblat D.A."/>
            <person name="Putnam N.H."/>
            <person name="Rokhsar D.S."/>
        </authorList>
    </citation>
    <scope>NUCLEOTIDE SEQUENCE [LARGE SCALE GENOMIC DNA]</scope>
</reference>
<feature type="non-terminal residue" evidence="7">
    <location>
        <position position="1"/>
    </location>
</feature>
<dbReference type="GO" id="GO:0003735">
    <property type="term" value="F:structural constituent of ribosome"/>
    <property type="evidence" value="ECO:0007669"/>
    <property type="project" value="InterPro"/>
</dbReference>
<evidence type="ECO:0000256" key="3">
    <source>
        <dbReference type="ARBA" id="ARBA00023274"/>
    </source>
</evidence>
<dbReference type="AlphaFoldDB" id="V4AAZ9"/>
<keyword evidence="8" id="KW-1185">Reference proteome</keyword>
<dbReference type="OrthoDB" id="9973389at2759"/>
<dbReference type="SUPFAM" id="SSF55129">
    <property type="entry name" value="Ribosomal protein L30p/L7e"/>
    <property type="match status" value="1"/>
</dbReference>
<dbReference type="InterPro" id="IPR036919">
    <property type="entry name" value="Ribo_uL30_ferredoxin-like_sf"/>
</dbReference>
<dbReference type="PANTHER" id="PTHR15892:SF2">
    <property type="entry name" value="LARGE RIBOSOMAL SUBUNIT PROTEIN UL30M"/>
    <property type="match status" value="1"/>
</dbReference>
<dbReference type="CDD" id="cd00355">
    <property type="entry name" value="Ribosomal_L30_like"/>
    <property type="match status" value="1"/>
</dbReference>
<evidence type="ECO:0000256" key="2">
    <source>
        <dbReference type="ARBA" id="ARBA00022980"/>
    </source>
</evidence>
<dbReference type="PANTHER" id="PTHR15892">
    <property type="entry name" value="MITOCHONDRIAL RIBOSOMAL PROTEIN L30"/>
    <property type="match status" value="1"/>
</dbReference>
<accession>V4AAZ9</accession>
<dbReference type="InterPro" id="IPR005996">
    <property type="entry name" value="Ribosomal_uL30_bac-type"/>
</dbReference>
<proteinExistence type="inferred from homology"/>
<feature type="domain" description="Large ribosomal subunit protein uL30-like ferredoxin-like fold" evidence="6">
    <location>
        <begin position="15"/>
        <end position="57"/>
    </location>
</feature>
<dbReference type="EMBL" id="KB201890">
    <property type="protein sequence ID" value="ESO93962.1"/>
    <property type="molecule type" value="Genomic_DNA"/>
</dbReference>
<dbReference type="GO" id="GO:0006412">
    <property type="term" value="P:translation"/>
    <property type="evidence" value="ECO:0007669"/>
    <property type="project" value="InterPro"/>
</dbReference>
<evidence type="ECO:0000256" key="5">
    <source>
        <dbReference type="ARBA" id="ARBA00035356"/>
    </source>
</evidence>
<evidence type="ECO:0000256" key="4">
    <source>
        <dbReference type="ARBA" id="ARBA00035281"/>
    </source>
</evidence>